<dbReference type="InterPro" id="IPR029903">
    <property type="entry name" value="RmlD-like-bd"/>
</dbReference>
<dbReference type="Pfam" id="PF04321">
    <property type="entry name" value="RmlD_sub_bind"/>
    <property type="match status" value="1"/>
</dbReference>
<dbReference type="UniPathway" id="UPA00124"/>
<dbReference type="Gene3D" id="3.40.50.720">
    <property type="entry name" value="NAD(P)-binding Rossmann-like Domain"/>
    <property type="match status" value="1"/>
</dbReference>
<evidence type="ECO:0000259" key="7">
    <source>
        <dbReference type="Pfam" id="PF04321"/>
    </source>
</evidence>
<dbReference type="InterPro" id="IPR036291">
    <property type="entry name" value="NAD(P)-bd_dom_sf"/>
</dbReference>
<evidence type="ECO:0000256" key="2">
    <source>
        <dbReference type="ARBA" id="ARBA00010944"/>
    </source>
</evidence>
<dbReference type="CDD" id="cd05254">
    <property type="entry name" value="dTDP_HR_like_SDR_e"/>
    <property type="match status" value="1"/>
</dbReference>
<evidence type="ECO:0000256" key="4">
    <source>
        <dbReference type="ARBA" id="ARBA00017099"/>
    </source>
</evidence>
<dbReference type="PANTHER" id="PTHR10491">
    <property type="entry name" value="DTDP-4-DEHYDRORHAMNOSE REDUCTASE"/>
    <property type="match status" value="1"/>
</dbReference>
<accession>A0A2I0R032</accession>
<keyword evidence="6" id="KW-0560">Oxidoreductase</keyword>
<sequence length="291" mass="32890">MEEVRKRILILGSTGMLGHVFYHTVKENNNYEIVDVAFRNKLNDGTIICDVTDKHKLAKVIKEANPDYIVNCIGILIKGSTYNPANAIYINSFLPHYLNLLAKENEAKLIHISTDCVFSGSKGGYTESDFRDADDVYGRSKGLGELFGEDSLTIRTSIIGPEIKEAGEGLLHWFLNQEGTINGYSKAYWGGVTTLELSRAILSAIEQDLSGLINLTNGEAINKFDMLNLFKQVFNRNQLSIEPFENKKVDKSLKSERSDFEYTVPSYAKMIQEMYEDMKAKEDLYAKNYTF</sequence>
<evidence type="ECO:0000313" key="9">
    <source>
        <dbReference type="Proteomes" id="UP000236654"/>
    </source>
</evidence>
<proteinExistence type="inferred from homology"/>
<dbReference type="AlphaFoldDB" id="A0A2I0R032"/>
<keyword evidence="9" id="KW-1185">Reference proteome</keyword>
<gene>
    <name evidence="8" type="ORF">CW751_12710</name>
</gene>
<reference evidence="8 9" key="1">
    <citation type="submission" date="2017-12" db="EMBL/GenBank/DDBJ databases">
        <title>The draft genome sequence of Brumimicrobium saltpan LHR20.</title>
        <authorList>
            <person name="Do Z.-J."/>
            <person name="Luo H.-R."/>
        </authorList>
    </citation>
    <scope>NUCLEOTIDE SEQUENCE [LARGE SCALE GENOMIC DNA]</scope>
    <source>
        <strain evidence="8 9">LHR20</strain>
    </source>
</reference>
<dbReference type="SUPFAM" id="SSF51735">
    <property type="entry name" value="NAD(P)-binding Rossmann-fold domains"/>
    <property type="match status" value="1"/>
</dbReference>
<dbReference type="InterPro" id="IPR005913">
    <property type="entry name" value="dTDP_dehydrorham_reduct"/>
</dbReference>
<feature type="domain" description="RmlD-like substrate binding" evidence="7">
    <location>
        <begin position="7"/>
        <end position="251"/>
    </location>
</feature>
<evidence type="ECO:0000256" key="5">
    <source>
        <dbReference type="ARBA" id="ARBA00048200"/>
    </source>
</evidence>
<evidence type="ECO:0000256" key="1">
    <source>
        <dbReference type="ARBA" id="ARBA00004781"/>
    </source>
</evidence>
<evidence type="ECO:0000313" key="8">
    <source>
        <dbReference type="EMBL" id="PKR79938.1"/>
    </source>
</evidence>
<dbReference type="Proteomes" id="UP000236654">
    <property type="component" value="Unassembled WGS sequence"/>
</dbReference>
<dbReference type="EC" id="1.1.1.133" evidence="3 6"/>
<dbReference type="PANTHER" id="PTHR10491:SF4">
    <property type="entry name" value="METHIONINE ADENOSYLTRANSFERASE 2 SUBUNIT BETA"/>
    <property type="match status" value="1"/>
</dbReference>
<dbReference type="GO" id="GO:0019305">
    <property type="term" value="P:dTDP-rhamnose biosynthetic process"/>
    <property type="evidence" value="ECO:0007669"/>
    <property type="project" value="UniProtKB-UniPathway"/>
</dbReference>
<dbReference type="RefSeq" id="WP_101335408.1">
    <property type="nucleotide sequence ID" value="NZ_PJNI01000016.1"/>
</dbReference>
<protein>
    <recommendedName>
        <fullName evidence="4 6">dTDP-4-dehydrorhamnose reductase</fullName>
        <ecNumber evidence="3 6">1.1.1.133</ecNumber>
    </recommendedName>
</protein>
<dbReference type="GO" id="GO:0005829">
    <property type="term" value="C:cytosol"/>
    <property type="evidence" value="ECO:0007669"/>
    <property type="project" value="TreeGrafter"/>
</dbReference>
<comment type="function">
    <text evidence="6">Catalyzes the reduction of dTDP-6-deoxy-L-lyxo-4-hexulose to yield dTDP-L-rhamnose.</text>
</comment>
<dbReference type="GO" id="GO:0008831">
    <property type="term" value="F:dTDP-4-dehydrorhamnose reductase activity"/>
    <property type="evidence" value="ECO:0007669"/>
    <property type="project" value="UniProtKB-EC"/>
</dbReference>
<comment type="caution">
    <text evidence="8">The sequence shown here is derived from an EMBL/GenBank/DDBJ whole genome shotgun (WGS) entry which is preliminary data.</text>
</comment>
<dbReference type="OrthoDB" id="9803892at2"/>
<comment type="pathway">
    <text evidence="1 6">Carbohydrate biosynthesis; dTDP-L-rhamnose biosynthesis.</text>
</comment>
<comment type="similarity">
    <text evidence="2 6">Belongs to the dTDP-4-dehydrorhamnose reductase family.</text>
</comment>
<evidence type="ECO:0000256" key="6">
    <source>
        <dbReference type="RuleBase" id="RU364082"/>
    </source>
</evidence>
<name>A0A2I0R032_9FLAO</name>
<comment type="catalytic activity">
    <reaction evidence="5">
        <text>dTDP-beta-L-rhamnose + NADP(+) = dTDP-4-dehydro-beta-L-rhamnose + NADPH + H(+)</text>
        <dbReference type="Rhea" id="RHEA:21796"/>
        <dbReference type="ChEBI" id="CHEBI:15378"/>
        <dbReference type="ChEBI" id="CHEBI:57510"/>
        <dbReference type="ChEBI" id="CHEBI:57783"/>
        <dbReference type="ChEBI" id="CHEBI:58349"/>
        <dbReference type="ChEBI" id="CHEBI:62830"/>
        <dbReference type="EC" id="1.1.1.133"/>
    </reaction>
</comment>
<dbReference type="EMBL" id="PJNI01000016">
    <property type="protein sequence ID" value="PKR79938.1"/>
    <property type="molecule type" value="Genomic_DNA"/>
</dbReference>
<evidence type="ECO:0000256" key="3">
    <source>
        <dbReference type="ARBA" id="ARBA00012929"/>
    </source>
</evidence>
<keyword evidence="6" id="KW-0521">NADP</keyword>
<organism evidence="8 9">
    <name type="scientific">Brumimicrobium salinarum</name>
    <dbReference type="NCBI Taxonomy" id="2058658"/>
    <lineage>
        <taxon>Bacteria</taxon>
        <taxon>Pseudomonadati</taxon>
        <taxon>Bacteroidota</taxon>
        <taxon>Flavobacteriia</taxon>
        <taxon>Flavobacteriales</taxon>
        <taxon>Crocinitomicaceae</taxon>
        <taxon>Brumimicrobium</taxon>
    </lineage>
</organism>